<evidence type="ECO:0008006" key="6">
    <source>
        <dbReference type="Google" id="ProtNLM"/>
    </source>
</evidence>
<dbReference type="SUPFAM" id="SSF52540">
    <property type="entry name" value="P-loop containing nucleoside triphosphate hydrolases"/>
    <property type="match status" value="1"/>
</dbReference>
<protein>
    <recommendedName>
        <fullName evidence="6">NACHT domain-containing protein</fullName>
    </recommendedName>
</protein>
<dbReference type="Pfam" id="PF24883">
    <property type="entry name" value="NPHP3_N"/>
    <property type="match status" value="1"/>
</dbReference>
<evidence type="ECO:0000256" key="1">
    <source>
        <dbReference type="ARBA" id="ARBA00022737"/>
    </source>
</evidence>
<reference evidence="4 5" key="1">
    <citation type="journal article" date="2018" name="IMA Fungus">
        <title>IMA Genome-F 9: Draft genome sequence of Annulohypoxylon stygium, Aspergillus mulundensis, Berkeleyomyces basicola (syn. Thielaviopsis basicola), Ceratocystis smalleyi, two Cercospora beticola strains, Coleophoma cylindrospora, Fusarium fracticaudum, Phialophora cf. hyalina, and Morchella septimelata.</title>
        <authorList>
            <person name="Wingfield B.D."/>
            <person name="Bills G.F."/>
            <person name="Dong Y."/>
            <person name="Huang W."/>
            <person name="Nel W.J."/>
            <person name="Swalarsk-Parry B.S."/>
            <person name="Vaghefi N."/>
            <person name="Wilken P.M."/>
            <person name="An Z."/>
            <person name="de Beer Z.W."/>
            <person name="De Vos L."/>
            <person name="Chen L."/>
            <person name="Duong T.A."/>
            <person name="Gao Y."/>
            <person name="Hammerbacher A."/>
            <person name="Kikkert J.R."/>
            <person name="Li Y."/>
            <person name="Li H."/>
            <person name="Li K."/>
            <person name="Li Q."/>
            <person name="Liu X."/>
            <person name="Ma X."/>
            <person name="Naidoo K."/>
            <person name="Pethybridge S.J."/>
            <person name="Sun J."/>
            <person name="Steenkamp E.T."/>
            <person name="van der Nest M.A."/>
            <person name="van Wyk S."/>
            <person name="Wingfield M.J."/>
            <person name="Xiong C."/>
            <person name="Yue Q."/>
            <person name="Zhang X."/>
        </authorList>
    </citation>
    <scope>NUCLEOTIDE SEQUENCE [LARGE SCALE GENOMIC DNA]</scope>
    <source>
        <strain evidence="4 5">BP 5553</strain>
    </source>
</reference>
<dbReference type="InterPro" id="IPR027417">
    <property type="entry name" value="P-loop_NTPase"/>
</dbReference>
<dbReference type="GeneID" id="43602881"/>
<evidence type="ECO:0000313" key="5">
    <source>
        <dbReference type="Proteomes" id="UP000254866"/>
    </source>
</evidence>
<dbReference type="Gene3D" id="3.40.50.300">
    <property type="entry name" value="P-loop containing nucleotide triphosphate hydrolases"/>
    <property type="match status" value="1"/>
</dbReference>
<dbReference type="Proteomes" id="UP000254866">
    <property type="component" value="Unassembled WGS sequence"/>
</dbReference>
<accession>A0A370TA46</accession>
<evidence type="ECO:0000259" key="2">
    <source>
        <dbReference type="Pfam" id="PF24883"/>
    </source>
</evidence>
<evidence type="ECO:0000313" key="4">
    <source>
        <dbReference type="EMBL" id="RDL30687.1"/>
    </source>
</evidence>
<organism evidence="4 5">
    <name type="scientific">Venustampulla echinocandica</name>
    <dbReference type="NCBI Taxonomy" id="2656787"/>
    <lineage>
        <taxon>Eukaryota</taxon>
        <taxon>Fungi</taxon>
        <taxon>Dikarya</taxon>
        <taxon>Ascomycota</taxon>
        <taxon>Pezizomycotina</taxon>
        <taxon>Leotiomycetes</taxon>
        <taxon>Helotiales</taxon>
        <taxon>Pleuroascaceae</taxon>
        <taxon>Venustampulla</taxon>
    </lineage>
</organism>
<feature type="domain" description="Nephrocystin 3-like N-terminal" evidence="2">
    <location>
        <begin position="259"/>
        <end position="424"/>
    </location>
</feature>
<dbReference type="OrthoDB" id="443402at2759"/>
<proteinExistence type="predicted"/>
<comment type="caution">
    <text evidence="4">The sequence shown here is derived from an EMBL/GenBank/DDBJ whole genome shotgun (WGS) entry which is preliminary data.</text>
</comment>
<dbReference type="InterPro" id="IPR056693">
    <property type="entry name" value="DUF7791"/>
</dbReference>
<dbReference type="RefSeq" id="XP_031865063.1">
    <property type="nucleotide sequence ID" value="XM_032018655.1"/>
</dbReference>
<gene>
    <name evidence="4" type="ORF">BP5553_10032</name>
</gene>
<name>A0A370TA46_9HELO</name>
<dbReference type="EMBL" id="NPIC01000014">
    <property type="protein sequence ID" value="RDL30687.1"/>
    <property type="molecule type" value="Genomic_DNA"/>
</dbReference>
<dbReference type="PANTHER" id="PTHR10039:SF5">
    <property type="entry name" value="NACHT DOMAIN-CONTAINING PROTEIN"/>
    <property type="match status" value="1"/>
</dbReference>
<feature type="domain" description="DUF7791" evidence="3">
    <location>
        <begin position="534"/>
        <end position="661"/>
    </location>
</feature>
<evidence type="ECO:0000259" key="3">
    <source>
        <dbReference type="Pfam" id="PF25053"/>
    </source>
</evidence>
<sequence>MDPMSALGLAANIFQFIDFGTRLLSGTLEVYHSTTGASSENIEIEEISERLSIFSDELSTNPASRSSRDLAVAKFAGRCKVVSDELLEVVTELKVVDGPNRKWRSFRKALKTLWNKEKIQSLQNRLETVRQQLTLELSASARAQQESLITEIRNLGHDCRKMETERKDQITQLSNDLAETQSMVSLAPTVKTLEDLFFRLSKLADETSMISMENAILKSLHFQSLRVRHDRIPPAYAKTFDWIFEDRMQRADGTAIAISFKKWLTSQNGVYWISGKPGSGKSTLMKYISHHKLTEAALEQWAEGHRLTIGSYYCWSAGSELQKSQEGLLRSLLHDVLRKCPDMIPLVCPNRWQAMKQNRPDESQWSIEELSEAMLCLSTQNNISTKFCFFVDGLDEYGGEHRDIIQTMDALSASPTMKICVSSRPWSIFLDAYGFGCPTLTLQDLTRGDVEHYVRSELNSHSALDSLGRKDKRYQLLINEISERAQGVFLWVFLVVRSLREGLTHGDSIRTMEARLRRLPDQLEQFFKHMLDQVDVVYREDMAMTFRYALKANEPLTLMTYAFLDQPDPEFVFNLELEAFDNHDIFNTHSRMRRRLQARCRGLLEDCIVPSATAFWGHRVEFLHRTVRDFLQTAEMQTIFASYTKNSLNANVAISRVFLGLVKVRPECDEDLPNALDELMFHARQAEIETGSPDYKLWLNLDLIFEALAKKYKNSMFQYSRGKLLNEQREEVGECRSMLELTITTGVELFAAAWIRKKNLKKPDLSRCLRLSLQPCACVRHRDMDFSNIVRVVLEEGADPNRREIQRKTQKMDHLLAKTFINQDRQIVRSSVWGIWFIEQGSVFSVDNPIRNRNHLSTLETLFHYGANPNDGYEGTTIWITFLRSLIETKLVEQDQPRSKAEWNFYFEIVYKFLCYKADLSLTFEPPRSEPLYPLPLSDLSQEMRTRMRINQTILQLRRPDLGGPDLAVPLPTIFGYFAPHQSAPLMQALNAHRIGEHTQSQATITLQNQKLTLAQWASKSTWIAVGNILFRSPKRLWIKKSKKPTLISRRDEEALESLLNENNQCAEIRPVLSSWLSPFHSGPLFSPPTFRASPPIDDNGLDSILRPRRRPMLSRVISWVINQFRRFSPWNSGEDTLPVVSSAPIPSYWDVNANESDPLLGGNSRGQGQWAVIE</sequence>
<dbReference type="STRING" id="2656787.A0A370TA46"/>
<keyword evidence="5" id="KW-1185">Reference proteome</keyword>
<dbReference type="InterPro" id="IPR056884">
    <property type="entry name" value="NPHP3-like_N"/>
</dbReference>
<dbReference type="AlphaFoldDB" id="A0A370TA46"/>
<keyword evidence="1" id="KW-0677">Repeat</keyword>
<dbReference type="PANTHER" id="PTHR10039">
    <property type="entry name" value="AMELOGENIN"/>
    <property type="match status" value="1"/>
</dbReference>
<dbReference type="Pfam" id="PF25053">
    <property type="entry name" value="DUF7791"/>
    <property type="match status" value="1"/>
</dbReference>